<dbReference type="OrthoDB" id="7486812at2759"/>
<comment type="caution">
    <text evidence="2">The sequence shown here is derived from an EMBL/GenBank/DDBJ whole genome shotgun (WGS) entry which is preliminary data.</text>
</comment>
<evidence type="ECO:0000256" key="1">
    <source>
        <dbReference type="SAM" id="MobiDB-lite"/>
    </source>
</evidence>
<dbReference type="EMBL" id="BGZK01000580">
    <property type="protein sequence ID" value="GBP51410.1"/>
    <property type="molecule type" value="Genomic_DNA"/>
</dbReference>
<keyword evidence="3" id="KW-1185">Reference proteome</keyword>
<organism evidence="2 3">
    <name type="scientific">Eumeta variegata</name>
    <name type="common">Bagworm moth</name>
    <name type="synonym">Eumeta japonica</name>
    <dbReference type="NCBI Taxonomy" id="151549"/>
    <lineage>
        <taxon>Eukaryota</taxon>
        <taxon>Metazoa</taxon>
        <taxon>Ecdysozoa</taxon>
        <taxon>Arthropoda</taxon>
        <taxon>Hexapoda</taxon>
        <taxon>Insecta</taxon>
        <taxon>Pterygota</taxon>
        <taxon>Neoptera</taxon>
        <taxon>Endopterygota</taxon>
        <taxon>Lepidoptera</taxon>
        <taxon>Glossata</taxon>
        <taxon>Ditrysia</taxon>
        <taxon>Tineoidea</taxon>
        <taxon>Psychidae</taxon>
        <taxon>Oiketicinae</taxon>
        <taxon>Eumeta</taxon>
    </lineage>
</organism>
<name>A0A4C1WKN5_EUMVA</name>
<reference evidence="2 3" key="1">
    <citation type="journal article" date="2019" name="Commun. Biol.">
        <title>The bagworm genome reveals a unique fibroin gene that provides high tensile strength.</title>
        <authorList>
            <person name="Kono N."/>
            <person name="Nakamura H."/>
            <person name="Ohtoshi R."/>
            <person name="Tomita M."/>
            <person name="Numata K."/>
            <person name="Arakawa K."/>
        </authorList>
    </citation>
    <scope>NUCLEOTIDE SEQUENCE [LARGE SCALE GENOMIC DNA]</scope>
</reference>
<evidence type="ECO:0000313" key="2">
    <source>
        <dbReference type="EMBL" id="GBP51410.1"/>
    </source>
</evidence>
<dbReference type="AlphaFoldDB" id="A0A4C1WKN5"/>
<proteinExistence type="predicted"/>
<protein>
    <submittedName>
        <fullName evidence="2">Uncharacterized protein</fullName>
    </submittedName>
</protein>
<sequence length="312" mass="33860">MIPQLEGLIRKRVHSCHLPTLLRRSLGFTASVYGGGRQAALSLGPAAAPLERLHAAQSLRTPDVHIVSQLVRVRENWRAHHITGQRSTSRGQCAARWRRAAAGGQVLHSVSACQNRSAYAAKIDSRFRPRPKSGRVPPRSARVCRLGTHVVCGINNVDTTHMYRIDIVMQNVTNVLDIIGVRSVGTGGRSRVLSPEVSEQRVDLRGPSPSGRGRRAREDGVRRGRLGQALSRPPSLRVLSLAYPVRLQLMVDEVVLGLAFLAAVLAREPVVAVGLRVHIEHMLAQVGRGGVDAAAERALGPVAGQRHARPAR</sequence>
<feature type="region of interest" description="Disordered" evidence="1">
    <location>
        <begin position="187"/>
        <end position="227"/>
    </location>
</feature>
<dbReference type="Proteomes" id="UP000299102">
    <property type="component" value="Unassembled WGS sequence"/>
</dbReference>
<evidence type="ECO:0000313" key="3">
    <source>
        <dbReference type="Proteomes" id="UP000299102"/>
    </source>
</evidence>
<gene>
    <name evidence="2" type="ORF">EVAR_38804_1</name>
</gene>
<accession>A0A4C1WKN5</accession>